<keyword evidence="7" id="KW-1185">Reference proteome</keyword>
<dbReference type="InterPro" id="IPR015341">
    <property type="entry name" value="Glyco_hydro_38_cen"/>
</dbReference>
<dbReference type="SUPFAM" id="SSF74650">
    <property type="entry name" value="Galactose mutarotase-like"/>
    <property type="match status" value="1"/>
</dbReference>
<keyword evidence="4" id="KW-0326">Glycosidase</keyword>
<dbReference type="EMBL" id="BMCJ01000002">
    <property type="protein sequence ID" value="GGC85125.1"/>
    <property type="molecule type" value="Genomic_DNA"/>
</dbReference>
<dbReference type="Pfam" id="PF01074">
    <property type="entry name" value="Glyco_hydro_38N"/>
    <property type="match status" value="1"/>
</dbReference>
<dbReference type="Gene3D" id="3.20.110.10">
    <property type="entry name" value="Glycoside hydrolase 38, N terminal domain"/>
    <property type="match status" value="1"/>
</dbReference>
<evidence type="ECO:0000256" key="4">
    <source>
        <dbReference type="ARBA" id="ARBA00023295"/>
    </source>
</evidence>
<dbReference type="InterPro" id="IPR011330">
    <property type="entry name" value="Glyco_hydro/deAcase_b/a-brl"/>
</dbReference>
<evidence type="ECO:0000256" key="2">
    <source>
        <dbReference type="ARBA" id="ARBA00022723"/>
    </source>
</evidence>
<dbReference type="InterPro" id="IPR027291">
    <property type="entry name" value="Glyco_hydro_38_N_sf"/>
</dbReference>
<evidence type="ECO:0000313" key="6">
    <source>
        <dbReference type="EMBL" id="GGC85125.1"/>
    </source>
</evidence>
<evidence type="ECO:0000313" key="7">
    <source>
        <dbReference type="Proteomes" id="UP000619534"/>
    </source>
</evidence>
<evidence type="ECO:0000256" key="1">
    <source>
        <dbReference type="ARBA" id="ARBA00009792"/>
    </source>
</evidence>
<dbReference type="SUPFAM" id="SSF88713">
    <property type="entry name" value="Glycoside hydrolase/deacetylase"/>
    <property type="match status" value="1"/>
</dbReference>
<dbReference type="Gene3D" id="1.20.1270.50">
    <property type="entry name" value="Glycoside hydrolase family 38, central domain"/>
    <property type="match status" value="1"/>
</dbReference>
<organism evidence="6 7">
    <name type="scientific">Thalassobacillus devorans</name>
    <dbReference type="NCBI Taxonomy" id="279813"/>
    <lineage>
        <taxon>Bacteria</taxon>
        <taxon>Bacillati</taxon>
        <taxon>Bacillota</taxon>
        <taxon>Bacilli</taxon>
        <taxon>Bacillales</taxon>
        <taxon>Bacillaceae</taxon>
        <taxon>Thalassobacillus</taxon>
    </lineage>
</organism>
<dbReference type="GO" id="GO:0016787">
    <property type="term" value="F:hydrolase activity"/>
    <property type="evidence" value="ECO:0007669"/>
    <property type="project" value="UniProtKB-KW"/>
</dbReference>
<dbReference type="SUPFAM" id="SSF88688">
    <property type="entry name" value="Families 57/38 glycoside transferase middle domain"/>
    <property type="match status" value="1"/>
</dbReference>
<dbReference type="RefSeq" id="WP_062442178.1">
    <property type="nucleotide sequence ID" value="NZ_BMCJ01000002.1"/>
</dbReference>
<comment type="similarity">
    <text evidence="1">Belongs to the glycosyl hydrolase 38 family.</text>
</comment>
<accession>A0ABQ1NTU3</accession>
<dbReference type="PANTHER" id="PTHR46017">
    <property type="entry name" value="ALPHA-MANNOSIDASE 2C1"/>
    <property type="match status" value="1"/>
</dbReference>
<reference evidence="7" key="1">
    <citation type="journal article" date="2019" name="Int. J. Syst. Evol. Microbiol.">
        <title>The Global Catalogue of Microorganisms (GCM) 10K type strain sequencing project: providing services to taxonomists for standard genome sequencing and annotation.</title>
        <authorList>
            <consortium name="The Broad Institute Genomics Platform"/>
            <consortium name="The Broad Institute Genome Sequencing Center for Infectious Disease"/>
            <person name="Wu L."/>
            <person name="Ma J."/>
        </authorList>
    </citation>
    <scope>NUCLEOTIDE SEQUENCE [LARGE SCALE GENOMIC DNA]</scope>
    <source>
        <strain evidence="7">CCM 7282</strain>
    </source>
</reference>
<keyword evidence="2" id="KW-0479">Metal-binding</keyword>
<name>A0ABQ1NTU3_9BACI</name>
<dbReference type="SMART" id="SM00872">
    <property type="entry name" value="Alpha-mann_mid"/>
    <property type="match status" value="1"/>
</dbReference>
<comment type="caution">
    <text evidence="6">The sequence shown here is derived from an EMBL/GenBank/DDBJ whole genome shotgun (WGS) entry which is preliminary data.</text>
</comment>
<dbReference type="Pfam" id="PF07748">
    <property type="entry name" value="Glyco_hydro_38C"/>
    <property type="match status" value="1"/>
</dbReference>
<dbReference type="Gene3D" id="2.60.40.2220">
    <property type="match status" value="1"/>
</dbReference>
<dbReference type="Pfam" id="PF09261">
    <property type="entry name" value="Alpha-mann_mid"/>
    <property type="match status" value="1"/>
</dbReference>
<dbReference type="InterPro" id="IPR011682">
    <property type="entry name" value="Glyco_hydro_38_C"/>
</dbReference>
<dbReference type="InterPro" id="IPR041147">
    <property type="entry name" value="GH38_C"/>
</dbReference>
<dbReference type="Pfam" id="PF18438">
    <property type="entry name" value="Glyco_hydro_38"/>
    <property type="match status" value="1"/>
</dbReference>
<protein>
    <submittedName>
        <fullName evidence="6">Glycosyl hydrolase</fullName>
    </submittedName>
</protein>
<dbReference type="InterPro" id="IPR041509">
    <property type="entry name" value="GH38_beta-1"/>
</dbReference>
<dbReference type="Pfam" id="PF17677">
    <property type="entry name" value="Glyco_hydro38C2"/>
    <property type="match status" value="1"/>
</dbReference>
<dbReference type="InterPro" id="IPR037094">
    <property type="entry name" value="Glyco_hydro_38_cen_sf"/>
</dbReference>
<gene>
    <name evidence="6" type="ORF">GCM10007216_14780</name>
</gene>
<evidence type="ECO:0000259" key="5">
    <source>
        <dbReference type="SMART" id="SM00872"/>
    </source>
</evidence>
<dbReference type="CDD" id="cd10814">
    <property type="entry name" value="GH38N_AMII_SpGH38_like"/>
    <property type="match status" value="1"/>
</dbReference>
<dbReference type="InterPro" id="IPR000602">
    <property type="entry name" value="Glyco_hydro_38_N"/>
</dbReference>
<evidence type="ECO:0000256" key="3">
    <source>
        <dbReference type="ARBA" id="ARBA00022801"/>
    </source>
</evidence>
<dbReference type="Proteomes" id="UP000619534">
    <property type="component" value="Unassembled WGS sequence"/>
</dbReference>
<sequence length="904" mass="103108">MSVTATKQTAYIISHSHWDREWYMSLEEHRYYLVKLIDDVLNQLENNPDFHSFHMDGQTIMVDDYLEVRPENRERVEKQIKEGRMVIGPWYILQDAFLTSSEANLRNLLYGKKDMERWGQEGGIGYFPDTFGIYGQAPQILKQANMGVAAFGRGVTPTGFNNQVFQNEYSSPYSELSWEAPDGSSVLGILFANWYSNGNEIPVEEEAAKNYWNKKLEESGRYASTKHLLYMNGCDHQPVQTDVTTAIERANQLYPDVQFKHASFQEYVANVKNDLPESLQTIQGELRNQKTDGWSTLVNTASARIYLKQANDHSQTLLENYVEPLGLFASDRSFYRSYTEYFWKLLMQNHPHDSICGCSVDSVHREMATRFEKVSLGAQKFLEEQMQQVTQTIDTTHNNPEAIPLVVFHTSGKQASKVVKAKVMVKKIYFEEMDFQKIPEKLNSEELPEYVMELDDGREISCDVKDLGVRFGYDLPHDGFRRPYYGREVEVTFLQEEANRVGYNCCFLIPHTSRGNKESLIWNSKEKRLENETVVVEIHANGSYSLTDKRTNHTYPLLGIYENTGDIGNEYMYKQSSDGNAITSANEVADIEVLEDSPLSAKIRLHSSLTVPLSADEQLQKEREKLIWHPERRAGRSDETTVIPICTTLTLDKGANGLKVDVAMDNTGRDHRMRALFPVGGKAEHHYADSIFEIVKRPNEPEQEWTNPSVMHHMQRFVSMNDDRFGLTIAGKGLHEYEIIDKDTIAITLLRAVGEMGDWGVFETPEAQCQGINHASFMIIPHESSVLESKAYLEAYSYPYTPPVVQDSQHPGELPKTGTEFHWEGDLALTSVKVAEGESGTVLRWYNPNNHPVTLSLAYPDAAECYLSDVLEQKNDRLGGTTINRTVNPFEIVTLVVTKKKEKE</sequence>
<feature type="domain" description="Glycoside hydrolase family 38 central" evidence="5">
    <location>
        <begin position="300"/>
        <end position="371"/>
    </location>
</feature>
<dbReference type="InterPro" id="IPR011013">
    <property type="entry name" value="Gal_mutarotase_sf_dom"/>
</dbReference>
<keyword evidence="3 6" id="KW-0378">Hydrolase</keyword>
<dbReference type="Gene3D" id="2.70.98.30">
    <property type="entry name" value="Golgi alpha-mannosidase II, domain 4"/>
    <property type="match status" value="1"/>
</dbReference>
<dbReference type="Gene3D" id="2.60.40.2210">
    <property type="match status" value="1"/>
</dbReference>
<proteinExistence type="inferred from homology"/>
<dbReference type="InterPro" id="IPR028995">
    <property type="entry name" value="Glyco_hydro_57/38_cen_sf"/>
</dbReference>
<dbReference type="PANTHER" id="PTHR46017:SF2">
    <property type="entry name" value="MANNOSYLGLYCERATE HYDROLASE"/>
    <property type="match status" value="1"/>
</dbReference>